<name>A0A6J2JRQ6_BOMMA</name>
<organism evidence="2 3">
    <name type="scientific">Bombyx mandarina</name>
    <name type="common">Wild silk moth</name>
    <name type="synonym">Wild silkworm</name>
    <dbReference type="NCBI Taxonomy" id="7092"/>
    <lineage>
        <taxon>Eukaryota</taxon>
        <taxon>Metazoa</taxon>
        <taxon>Ecdysozoa</taxon>
        <taxon>Arthropoda</taxon>
        <taxon>Hexapoda</taxon>
        <taxon>Insecta</taxon>
        <taxon>Pterygota</taxon>
        <taxon>Neoptera</taxon>
        <taxon>Endopterygota</taxon>
        <taxon>Lepidoptera</taxon>
        <taxon>Glossata</taxon>
        <taxon>Ditrysia</taxon>
        <taxon>Bombycoidea</taxon>
        <taxon>Bombycidae</taxon>
        <taxon>Bombycinae</taxon>
        <taxon>Bombyx</taxon>
    </lineage>
</organism>
<reference evidence="3" key="1">
    <citation type="submission" date="2025-08" db="UniProtKB">
        <authorList>
            <consortium name="RefSeq"/>
        </authorList>
    </citation>
    <scope>IDENTIFICATION</scope>
    <source>
        <tissue evidence="3">Silk gland</tissue>
    </source>
</reference>
<protein>
    <submittedName>
        <fullName evidence="3">Uncharacterized protein LOC114244386</fullName>
    </submittedName>
</protein>
<proteinExistence type="predicted"/>
<sequence length="188" mass="21536">MYCDLPEFGRCCFCMPLRKGVLVFGYINLFFSAFLVGLHSYGVHYQKDVFSVYHGITTSVPTELSIALYCLEIILTSFLIYGAHKRIISYMKWFYYFTVTTTVAAILIQILEFTSYRSFGFIIEVCLFSASGLFIQIYLILHVRSLIKKLEMDGPHLYDNPLHQIVTGEAKIESNGIYNNTTVEPNTV</sequence>
<keyword evidence="1" id="KW-1133">Transmembrane helix</keyword>
<feature type="transmembrane region" description="Helical" evidence="1">
    <location>
        <begin position="64"/>
        <end position="81"/>
    </location>
</feature>
<feature type="transmembrane region" description="Helical" evidence="1">
    <location>
        <begin position="21"/>
        <end position="44"/>
    </location>
</feature>
<dbReference type="GeneID" id="114244386"/>
<dbReference type="AlphaFoldDB" id="A0A6J2JRQ6"/>
<keyword evidence="1" id="KW-0472">Membrane</keyword>
<dbReference type="Proteomes" id="UP000504629">
    <property type="component" value="Unplaced"/>
</dbReference>
<feature type="transmembrane region" description="Helical" evidence="1">
    <location>
        <begin position="119"/>
        <end position="141"/>
    </location>
</feature>
<accession>A0A6J2JRQ6</accession>
<evidence type="ECO:0000313" key="3">
    <source>
        <dbReference type="RefSeq" id="XP_028031978.1"/>
    </source>
</evidence>
<keyword evidence="1" id="KW-0812">Transmembrane</keyword>
<dbReference type="OrthoDB" id="6927247at2759"/>
<dbReference type="KEGG" id="bman:114244386"/>
<keyword evidence="2" id="KW-1185">Reference proteome</keyword>
<gene>
    <name evidence="3" type="primary">LOC114244386</name>
</gene>
<feature type="transmembrane region" description="Helical" evidence="1">
    <location>
        <begin position="93"/>
        <end position="113"/>
    </location>
</feature>
<evidence type="ECO:0000313" key="2">
    <source>
        <dbReference type="Proteomes" id="UP000504629"/>
    </source>
</evidence>
<evidence type="ECO:0000256" key="1">
    <source>
        <dbReference type="SAM" id="Phobius"/>
    </source>
</evidence>
<dbReference type="RefSeq" id="XP_028031978.1">
    <property type="nucleotide sequence ID" value="XM_028176177.1"/>
</dbReference>